<gene>
    <name evidence="1" type="ORF">LCI18_006762</name>
</gene>
<accession>A0ACD3Z411</accession>
<sequence>MSNSSSLIDMTGSPFEHLSSETIVFSLQFRRTHPSSESCVLQLEVSRVGAAPSRASPLALVLGNLPAHYVPARPPQSPSSPQFFLDLITWRIPANWILFLLAQSSSLPGDGSPLLPRHSHGNHSSAYFCSTQSHENCGIASLQVGSYDRISRYPTNATLPYFIDMNSFPTKADAEYAAKSFEQAAANWALGPVQFKRELTRRDAFFSVVYFVGTPEDRSLAKAFFPNCPAKSRLVKVYPRAFIFRDAMVNIFCHELGHVLGLRHEFAGQREAYNPSVCWGLPNPESVMNYYDHPLKMAVHELDIVLTNALYAYNGESFQGFLIDVVSPTA</sequence>
<organism evidence="1 2">
    <name type="scientific">Fusarium solani subsp. cucurbitae</name>
    <name type="common">Neocosmosporum cucurbitae</name>
    <dbReference type="NCBI Taxonomy" id="2747967"/>
    <lineage>
        <taxon>Eukaryota</taxon>
        <taxon>Fungi</taxon>
        <taxon>Dikarya</taxon>
        <taxon>Ascomycota</taxon>
        <taxon>Pezizomycotina</taxon>
        <taxon>Sordariomycetes</taxon>
        <taxon>Hypocreomycetidae</taxon>
        <taxon>Hypocreales</taxon>
        <taxon>Nectriaceae</taxon>
        <taxon>Fusarium</taxon>
        <taxon>Fusarium solani species complex</taxon>
    </lineage>
</organism>
<proteinExistence type="predicted"/>
<reference evidence="1" key="1">
    <citation type="submission" date="2021-11" db="EMBL/GenBank/DDBJ databases">
        <title>Fusarium solani-melongenae Genome sequencing and assembly.</title>
        <authorList>
            <person name="Xie S."/>
            <person name="Huang L."/>
            <person name="Zhang X."/>
        </authorList>
    </citation>
    <scope>NUCLEOTIDE SEQUENCE</scope>
    <source>
        <strain evidence="1">CRI 24-3</strain>
    </source>
</reference>
<dbReference type="EMBL" id="CP090034">
    <property type="protein sequence ID" value="UPK95827.1"/>
    <property type="molecule type" value="Genomic_DNA"/>
</dbReference>
<dbReference type="Proteomes" id="UP000830768">
    <property type="component" value="Chromosome 5"/>
</dbReference>
<evidence type="ECO:0000313" key="2">
    <source>
        <dbReference type="Proteomes" id="UP000830768"/>
    </source>
</evidence>
<protein>
    <submittedName>
        <fullName evidence="1">Uncharacterized protein</fullName>
    </submittedName>
</protein>
<name>A0ACD3Z411_FUSSC</name>
<keyword evidence="2" id="KW-1185">Reference proteome</keyword>
<evidence type="ECO:0000313" key="1">
    <source>
        <dbReference type="EMBL" id="UPK95827.1"/>
    </source>
</evidence>